<evidence type="ECO:0000256" key="1">
    <source>
        <dbReference type="SAM" id="SignalP"/>
    </source>
</evidence>
<dbReference type="RefSeq" id="WP_203414694.1">
    <property type="nucleotide sequence ID" value="NZ_CP060244.1"/>
</dbReference>
<evidence type="ECO:0000313" key="3">
    <source>
        <dbReference type="Proteomes" id="UP000516349"/>
    </source>
</evidence>
<reference evidence="2 3" key="1">
    <citation type="submission" date="2020-08" db="EMBL/GenBank/DDBJ databases">
        <title>Complete genome sequence of Entomobacter blattae G55GP.</title>
        <authorList>
            <person name="Poehlein A."/>
            <person name="Guzman J."/>
            <person name="Daniel R."/>
            <person name="Vilcinskas A."/>
        </authorList>
    </citation>
    <scope>NUCLEOTIDE SEQUENCE [LARGE SCALE GENOMIC DNA]</scope>
    <source>
        <strain evidence="2 3">G55GP</strain>
    </source>
</reference>
<evidence type="ECO:0008006" key="4">
    <source>
        <dbReference type="Google" id="ProtNLM"/>
    </source>
</evidence>
<gene>
    <name evidence="2" type="ORF">JGUZn3_11470</name>
</gene>
<dbReference type="AlphaFoldDB" id="A0A7H1NRG4"/>
<dbReference type="KEGG" id="ebla:JGUZn3_11470"/>
<dbReference type="EMBL" id="CP060244">
    <property type="protein sequence ID" value="QNT78374.1"/>
    <property type="molecule type" value="Genomic_DNA"/>
</dbReference>
<proteinExistence type="predicted"/>
<keyword evidence="1" id="KW-0732">Signal</keyword>
<sequence length="80" mass="9127">MFIHISSCVLAGLHRLSTPLLATTTDHALLQADWVHNFTPLQQKNPTTIAAAVTNREPISRKDVWRMSSKTEKPQNWEIY</sequence>
<name>A0A7H1NRG4_9PROT</name>
<evidence type="ECO:0000313" key="2">
    <source>
        <dbReference type="EMBL" id="QNT78374.1"/>
    </source>
</evidence>
<protein>
    <recommendedName>
        <fullName evidence="4">Secreted protein</fullName>
    </recommendedName>
</protein>
<accession>A0A7H1NRG4</accession>
<feature type="signal peptide" evidence="1">
    <location>
        <begin position="1"/>
        <end position="22"/>
    </location>
</feature>
<dbReference type="Proteomes" id="UP000516349">
    <property type="component" value="Chromosome"/>
</dbReference>
<keyword evidence="3" id="KW-1185">Reference proteome</keyword>
<organism evidence="2 3">
    <name type="scientific">Entomobacter blattae</name>
    <dbReference type="NCBI Taxonomy" id="2762277"/>
    <lineage>
        <taxon>Bacteria</taxon>
        <taxon>Pseudomonadati</taxon>
        <taxon>Pseudomonadota</taxon>
        <taxon>Alphaproteobacteria</taxon>
        <taxon>Acetobacterales</taxon>
        <taxon>Acetobacteraceae</taxon>
        <taxon>Entomobacter</taxon>
    </lineage>
</organism>
<feature type="chain" id="PRO_5028832237" description="Secreted protein" evidence="1">
    <location>
        <begin position="23"/>
        <end position="80"/>
    </location>
</feature>